<protein>
    <submittedName>
        <fullName evidence="2">F-box protein</fullName>
    </submittedName>
</protein>
<dbReference type="Pfam" id="PF07734">
    <property type="entry name" value="FBA_1"/>
    <property type="match status" value="1"/>
</dbReference>
<dbReference type="SUPFAM" id="SSF81383">
    <property type="entry name" value="F-box domain"/>
    <property type="match status" value="1"/>
</dbReference>
<dbReference type="InterPro" id="IPR050233">
    <property type="entry name" value="A_thaliana_F-box"/>
</dbReference>
<dbReference type="InterPro" id="IPR001810">
    <property type="entry name" value="F-box_dom"/>
</dbReference>
<dbReference type="InterPro" id="IPR006527">
    <property type="entry name" value="F-box-assoc_dom_typ1"/>
</dbReference>
<dbReference type="PANTHER" id="PTHR47993:SF395">
    <property type="entry name" value="JACALIN-RELATED LECTIN 37-RELATED"/>
    <property type="match status" value="1"/>
</dbReference>
<comment type="caution">
    <text evidence="2">The sequence shown here is derived from an EMBL/GenBank/DDBJ whole genome shotgun (WGS) entry which is preliminary data.</text>
</comment>
<dbReference type="PANTHER" id="PTHR47993">
    <property type="entry name" value="OS09G0372900 PROTEIN-RELATED"/>
    <property type="match status" value="1"/>
</dbReference>
<evidence type="ECO:0000259" key="1">
    <source>
        <dbReference type="PROSITE" id="PS50181"/>
    </source>
</evidence>
<keyword evidence="3" id="KW-1185">Reference proteome</keyword>
<reference evidence="2 3" key="1">
    <citation type="submission" date="2024-04" db="EMBL/GenBank/DDBJ databases">
        <title>Genome assembly C_amara_ONT_v2.</title>
        <authorList>
            <person name="Yant L."/>
            <person name="Moore C."/>
            <person name="Slenker M."/>
        </authorList>
    </citation>
    <scope>NUCLEOTIDE SEQUENCE [LARGE SCALE GENOMIC DNA]</scope>
    <source>
        <tissue evidence="2">Leaf</tissue>
    </source>
</reference>
<proteinExistence type="predicted"/>
<evidence type="ECO:0000313" key="2">
    <source>
        <dbReference type="EMBL" id="KAL1212048.1"/>
    </source>
</evidence>
<feature type="domain" description="F-box" evidence="1">
    <location>
        <begin position="1"/>
        <end position="47"/>
    </location>
</feature>
<dbReference type="InterPro" id="IPR017451">
    <property type="entry name" value="F-box-assoc_interact_dom"/>
</dbReference>
<organism evidence="2 3">
    <name type="scientific">Cardamine amara subsp. amara</name>
    <dbReference type="NCBI Taxonomy" id="228776"/>
    <lineage>
        <taxon>Eukaryota</taxon>
        <taxon>Viridiplantae</taxon>
        <taxon>Streptophyta</taxon>
        <taxon>Embryophyta</taxon>
        <taxon>Tracheophyta</taxon>
        <taxon>Spermatophyta</taxon>
        <taxon>Magnoliopsida</taxon>
        <taxon>eudicotyledons</taxon>
        <taxon>Gunneridae</taxon>
        <taxon>Pentapetalae</taxon>
        <taxon>rosids</taxon>
        <taxon>malvids</taxon>
        <taxon>Brassicales</taxon>
        <taxon>Brassicaceae</taxon>
        <taxon>Cardamineae</taxon>
        <taxon>Cardamine</taxon>
    </lineage>
</organism>
<dbReference type="InterPro" id="IPR036047">
    <property type="entry name" value="F-box-like_dom_sf"/>
</dbReference>
<dbReference type="EMBL" id="JBANAX010000377">
    <property type="protein sequence ID" value="KAL1212048.1"/>
    <property type="molecule type" value="Genomic_DNA"/>
</dbReference>
<dbReference type="AlphaFoldDB" id="A0ABD1B0P3"/>
<accession>A0ABD1B0P3</accession>
<gene>
    <name evidence="2" type="ORF">V5N11_028257</name>
</gene>
<evidence type="ECO:0000313" key="3">
    <source>
        <dbReference type="Proteomes" id="UP001558713"/>
    </source>
</evidence>
<dbReference type="Proteomes" id="UP001558713">
    <property type="component" value="Unassembled WGS sequence"/>
</dbReference>
<sequence length="406" mass="47093">MTTMSNLPGVLEDEILSRIPMNSLRSMRSTCKKWNTFSKTKIIGKAAEEEKHSLSLMLRDSEVCSLSFNLQGICNDDLVVKIGIKEISLPNDVMIYEIFHCDGLLLCRLEKTSSLVVWNPYLAQTMWIEVKEDSSRNSLYALGYDSNNKNRNHHKILRILDDFGQSSGLRHEIYRFNSNSWMDLKVTPDWDVWSNKCDAVSLKGNTYFLVQGNTFKDEEDEDEDEEEENAIKTHAFLLCFDFTTESFGPRLPLPCEFYVGEHMTLSCVREEQIALLYNSWKKCEVMEIWITTMIEPNDASWSKFLKVETTLIPRFKSETDHVNFIIDEEKKVAVVFNRDVLNFHRGSRYKRAHIIGEDGYLKSVYIGEAPFFLSSYVPSLVQLQTNQPPKPKGIDCKTKRRRIIKR</sequence>
<dbReference type="NCBIfam" id="TIGR01640">
    <property type="entry name" value="F_box_assoc_1"/>
    <property type="match status" value="1"/>
</dbReference>
<dbReference type="Pfam" id="PF00646">
    <property type="entry name" value="F-box"/>
    <property type="match status" value="1"/>
</dbReference>
<name>A0ABD1B0P3_CARAN</name>
<dbReference type="PROSITE" id="PS50181">
    <property type="entry name" value="FBOX"/>
    <property type="match status" value="1"/>
</dbReference>